<comment type="similarity">
    <text evidence="1">Belongs to the carotenoid oxygenase family.</text>
</comment>
<dbReference type="GO" id="GO:0010436">
    <property type="term" value="F:carotenoid dioxygenase activity"/>
    <property type="evidence" value="ECO:0000318"/>
    <property type="project" value="GO_Central"/>
</dbReference>
<evidence type="ECO:0000256" key="1">
    <source>
        <dbReference type="ARBA" id="ARBA00006787"/>
    </source>
</evidence>
<dbReference type="Pfam" id="PF03055">
    <property type="entry name" value="RPE65"/>
    <property type="match status" value="1"/>
</dbReference>
<dbReference type="GO" id="GO:0046872">
    <property type="term" value="F:metal ion binding"/>
    <property type="evidence" value="ECO:0007669"/>
    <property type="project" value="UniProtKB-KW"/>
</dbReference>
<reference evidence="7" key="2">
    <citation type="submission" date="2017-06" db="EMBL/GenBank/DDBJ databases">
        <title>WGS assembly of Brachypodium distachyon.</title>
        <authorList>
            <consortium name="The International Brachypodium Initiative"/>
            <person name="Lucas S."/>
            <person name="Harmon-Smith M."/>
            <person name="Lail K."/>
            <person name="Tice H."/>
            <person name="Grimwood J."/>
            <person name="Bruce D."/>
            <person name="Barry K."/>
            <person name="Shu S."/>
            <person name="Lindquist E."/>
            <person name="Wang M."/>
            <person name="Pitluck S."/>
            <person name="Vogel J.P."/>
            <person name="Garvin D.F."/>
            <person name="Mockler T.C."/>
            <person name="Schmutz J."/>
            <person name="Rokhsar D."/>
            <person name="Bevan M.W."/>
        </authorList>
    </citation>
    <scope>NUCLEOTIDE SEQUENCE</scope>
    <source>
        <strain evidence="7">Bd21</strain>
    </source>
</reference>
<organism evidence="7">
    <name type="scientific">Brachypodium distachyon</name>
    <name type="common">Purple false brome</name>
    <name type="synonym">Trachynia distachya</name>
    <dbReference type="NCBI Taxonomy" id="15368"/>
    <lineage>
        <taxon>Eukaryota</taxon>
        <taxon>Viridiplantae</taxon>
        <taxon>Streptophyta</taxon>
        <taxon>Embryophyta</taxon>
        <taxon>Tracheophyta</taxon>
        <taxon>Spermatophyta</taxon>
        <taxon>Magnoliopsida</taxon>
        <taxon>Liliopsida</taxon>
        <taxon>Poales</taxon>
        <taxon>Poaceae</taxon>
        <taxon>BOP clade</taxon>
        <taxon>Pooideae</taxon>
        <taxon>Stipodae</taxon>
        <taxon>Brachypodieae</taxon>
        <taxon>Brachypodium</taxon>
    </lineage>
</organism>
<keyword evidence="2 6" id="KW-0479">Metal-binding</keyword>
<dbReference type="OrthoDB" id="1069523at2759"/>
<dbReference type="eggNOG" id="KOG1285">
    <property type="taxonomic scope" value="Eukaryota"/>
</dbReference>
<comment type="cofactor">
    <cofactor evidence="6">
        <name>Fe(2+)</name>
        <dbReference type="ChEBI" id="CHEBI:29033"/>
    </cofactor>
    <text evidence="6">Binds 1 Fe(2+) ion per subunit.</text>
</comment>
<gene>
    <name evidence="8" type="primary">LOC100832561</name>
    <name evidence="7" type="ORF">BRADI_3g34727v3</name>
</gene>
<keyword evidence="4" id="KW-0223">Dioxygenase</keyword>
<protein>
    <submittedName>
        <fullName evidence="7 8">Uncharacterized protein</fullName>
    </submittedName>
</protein>
<name>I1I6M3_BRADI</name>
<dbReference type="RefSeq" id="XP_010235077.1">
    <property type="nucleotide sequence ID" value="XM_010236775.3"/>
</dbReference>
<keyword evidence="5 6" id="KW-0408">Iron</keyword>
<dbReference type="Proteomes" id="UP000008810">
    <property type="component" value="Chromosome 3"/>
</dbReference>
<keyword evidence="4" id="KW-0560">Oxidoreductase</keyword>
<feature type="binding site" evidence="6">
    <location>
        <position position="309"/>
    </location>
    <ligand>
        <name>Fe cation</name>
        <dbReference type="ChEBI" id="CHEBI:24875"/>
        <note>catalytic</note>
    </ligand>
</feature>
<keyword evidence="9" id="KW-1185">Reference proteome</keyword>
<dbReference type="GO" id="GO:0016121">
    <property type="term" value="P:carotene catabolic process"/>
    <property type="evidence" value="ECO:0000318"/>
    <property type="project" value="GO_Central"/>
</dbReference>
<evidence type="ECO:0000313" key="7">
    <source>
        <dbReference type="EMBL" id="PNT68009.1"/>
    </source>
</evidence>
<reference evidence="8" key="3">
    <citation type="submission" date="2018-08" db="UniProtKB">
        <authorList>
            <consortium name="EnsemblPlants"/>
        </authorList>
    </citation>
    <scope>IDENTIFICATION</scope>
    <source>
        <strain evidence="8">cv. Bd21</strain>
    </source>
</reference>
<dbReference type="Gramene" id="PNT68009">
    <property type="protein sequence ID" value="PNT68009"/>
    <property type="gene ID" value="BRADI_3g34727v3"/>
</dbReference>
<dbReference type="EMBL" id="CM000882">
    <property type="protein sequence ID" value="PNT68009.1"/>
    <property type="molecule type" value="Genomic_DNA"/>
</dbReference>
<dbReference type="ExpressionAtlas" id="I1I6M3">
    <property type="expression patterns" value="baseline"/>
</dbReference>
<dbReference type="EnsemblPlants" id="PNT68009">
    <property type="protein sequence ID" value="PNT68009"/>
    <property type="gene ID" value="BRADI_3g34727v3"/>
</dbReference>
<dbReference type="PANTHER" id="PTHR10543:SF83">
    <property type="entry name" value="OS08G0371608 PROTEIN"/>
    <property type="match status" value="1"/>
</dbReference>
<feature type="binding site" evidence="6">
    <location>
        <position position="581"/>
    </location>
    <ligand>
        <name>Fe cation</name>
        <dbReference type="ChEBI" id="CHEBI:24875"/>
        <note>catalytic</note>
    </ligand>
</feature>
<evidence type="ECO:0000256" key="5">
    <source>
        <dbReference type="ARBA" id="ARBA00023004"/>
    </source>
</evidence>
<sequence>MVVAAYMPVSSLGQRMSFPRIRPWPANTRPAATSSPMASVPYFKELQQQITSKLAEASERLLDAFVDSTFTFSNQSLRPTESNFAPVDEIGELTTILDIEGDIPADFPEGVYIRNGSNPQFGALHNVDSVFGRSENIWVEGEGMVHAVYFSKSSMGTWSVQYANRYVQSDTFKFGKRRQRPFALPAATGEPTAMLAGYALNMLRFGKPFQNYSNTSVFEHSGRVYTIAENNVPQEIDLQNLDTVGRHDFGGDWNTPCTSHPKVVPGSGELVICGFNLTKPFLMVGVVSADGKNLTHKVDLKLDRCTFCHEIGVTTLYNIIMDTPLTVNPRRMLRGAPLIDYDKESYARIGVMPRYGDANSVLWFDVEPFCTFHLVNCHEEDDEVIVRGIRVPPSVLVGLNQAHLTSANDQGTDEEYFSRLYEWRLNLKTGAVKGKYITGKDVALEFPVINDQFAGLHHSYAYAQVVHSTASLAGGSGTVRPKFGGFAKLYLEEAVSKYSELAEKEDLINVEYHHLNANQFCSGATFVPNVNGGHEDHGWIISFVHDEDTNISQAHIINTRRFESEAIAKITLPQRVPYGFHGTFISKNK</sequence>
<reference evidence="7 8" key="1">
    <citation type="journal article" date="2010" name="Nature">
        <title>Genome sequencing and analysis of the model grass Brachypodium distachyon.</title>
        <authorList>
            <consortium name="International Brachypodium Initiative"/>
        </authorList>
    </citation>
    <scope>NUCLEOTIDE SEQUENCE [LARGE SCALE GENOMIC DNA]</scope>
    <source>
        <strain evidence="7 8">Bd21</strain>
    </source>
</reference>
<dbReference type="GeneID" id="100832561"/>
<dbReference type="KEGG" id="bdi:100832561"/>
<dbReference type="OMA" id="CFEEGHE"/>
<feature type="binding site" evidence="6">
    <location>
        <position position="260"/>
    </location>
    <ligand>
        <name>Fe cation</name>
        <dbReference type="ChEBI" id="CHEBI:24875"/>
        <note>catalytic</note>
    </ligand>
</feature>
<evidence type="ECO:0000313" key="9">
    <source>
        <dbReference type="Proteomes" id="UP000008810"/>
    </source>
</evidence>
<evidence type="ECO:0000256" key="2">
    <source>
        <dbReference type="ARBA" id="ARBA00022723"/>
    </source>
</evidence>
<evidence type="ECO:0000256" key="4">
    <source>
        <dbReference type="ARBA" id="ARBA00022964"/>
    </source>
</evidence>
<dbReference type="InterPro" id="IPR004294">
    <property type="entry name" value="Carotenoid_Oase"/>
</dbReference>
<proteinExistence type="inferred from homology"/>
<keyword evidence="3" id="KW-0809">Transit peptide</keyword>
<evidence type="ECO:0000256" key="3">
    <source>
        <dbReference type="ARBA" id="ARBA00022946"/>
    </source>
</evidence>
<evidence type="ECO:0000313" key="8">
    <source>
        <dbReference type="EnsemblPlants" id="PNT68009"/>
    </source>
</evidence>
<dbReference type="PANTHER" id="PTHR10543">
    <property type="entry name" value="BETA-CAROTENE DIOXYGENASE"/>
    <property type="match status" value="1"/>
</dbReference>
<accession>I1I6M3</accession>
<dbReference type="AlphaFoldDB" id="I1I6M3"/>
<dbReference type="GO" id="GO:0009570">
    <property type="term" value="C:chloroplast stroma"/>
    <property type="evidence" value="ECO:0000318"/>
    <property type="project" value="GO_Central"/>
</dbReference>
<evidence type="ECO:0000256" key="6">
    <source>
        <dbReference type="PIRSR" id="PIRSR604294-1"/>
    </source>
</evidence>
<feature type="binding site" evidence="6">
    <location>
        <position position="373"/>
    </location>
    <ligand>
        <name>Fe cation</name>
        <dbReference type="ChEBI" id="CHEBI:24875"/>
        <note>catalytic</note>
    </ligand>
</feature>